<keyword evidence="3" id="KW-1185">Reference proteome</keyword>
<feature type="region of interest" description="Disordered" evidence="1">
    <location>
        <begin position="1"/>
        <end position="32"/>
    </location>
</feature>
<gene>
    <name evidence="2" type="ORF">K505DRAFT_391898</name>
</gene>
<sequence length="279" mass="31683">MTHTTKISAPKSSRRRRNAPLVFSPQSANLPSDQYETLKGRQRLELLYEKRATFSPAPPAPFHTTPAKYDYMDGVAPKQYEQSGNSRYDRVHKSEVRHATRKALGASLGTDDGGYYGSGRRYYDDDGEYYDSRSAGWYETTYYSSTGNDTYPKPVPYDYQGYEPIQTAYDAADACRYAEYYHLAHKVQQCGAPSHGTGFRERADHAPEDGRPPLRSKFSWDDDSDEEDEEDGYGAPQKWRRSFFRSKKRGSSESVYSSLSGASSLKKSFEYAVRRFGGP</sequence>
<evidence type="ECO:0000313" key="3">
    <source>
        <dbReference type="Proteomes" id="UP000799757"/>
    </source>
</evidence>
<feature type="region of interest" description="Disordered" evidence="1">
    <location>
        <begin position="190"/>
        <end position="236"/>
    </location>
</feature>
<proteinExistence type="predicted"/>
<evidence type="ECO:0000256" key="1">
    <source>
        <dbReference type="SAM" id="MobiDB-lite"/>
    </source>
</evidence>
<dbReference type="Proteomes" id="UP000799757">
    <property type="component" value="Unassembled WGS sequence"/>
</dbReference>
<organism evidence="2 3">
    <name type="scientific">Melanomma pulvis-pyrius CBS 109.77</name>
    <dbReference type="NCBI Taxonomy" id="1314802"/>
    <lineage>
        <taxon>Eukaryota</taxon>
        <taxon>Fungi</taxon>
        <taxon>Dikarya</taxon>
        <taxon>Ascomycota</taxon>
        <taxon>Pezizomycotina</taxon>
        <taxon>Dothideomycetes</taxon>
        <taxon>Pleosporomycetidae</taxon>
        <taxon>Pleosporales</taxon>
        <taxon>Melanommataceae</taxon>
        <taxon>Melanomma</taxon>
    </lineage>
</organism>
<protein>
    <submittedName>
        <fullName evidence="2">Uncharacterized protein</fullName>
    </submittedName>
</protein>
<feature type="compositionally biased region" description="Polar residues" evidence="1">
    <location>
        <begin position="1"/>
        <end position="11"/>
    </location>
</feature>
<accession>A0A6A6X0G2</accession>
<feature type="compositionally biased region" description="Basic and acidic residues" evidence="1">
    <location>
        <begin position="198"/>
        <end position="212"/>
    </location>
</feature>
<reference evidence="2" key="1">
    <citation type="journal article" date="2020" name="Stud. Mycol.">
        <title>101 Dothideomycetes genomes: a test case for predicting lifestyles and emergence of pathogens.</title>
        <authorList>
            <person name="Haridas S."/>
            <person name="Albert R."/>
            <person name="Binder M."/>
            <person name="Bloem J."/>
            <person name="Labutti K."/>
            <person name="Salamov A."/>
            <person name="Andreopoulos B."/>
            <person name="Baker S."/>
            <person name="Barry K."/>
            <person name="Bills G."/>
            <person name="Bluhm B."/>
            <person name="Cannon C."/>
            <person name="Castanera R."/>
            <person name="Culley D."/>
            <person name="Daum C."/>
            <person name="Ezra D."/>
            <person name="Gonzalez J."/>
            <person name="Henrissat B."/>
            <person name="Kuo A."/>
            <person name="Liang C."/>
            <person name="Lipzen A."/>
            <person name="Lutzoni F."/>
            <person name="Magnuson J."/>
            <person name="Mondo S."/>
            <person name="Nolan M."/>
            <person name="Ohm R."/>
            <person name="Pangilinan J."/>
            <person name="Park H.-J."/>
            <person name="Ramirez L."/>
            <person name="Alfaro M."/>
            <person name="Sun H."/>
            <person name="Tritt A."/>
            <person name="Yoshinaga Y."/>
            <person name="Zwiers L.-H."/>
            <person name="Turgeon B."/>
            <person name="Goodwin S."/>
            <person name="Spatafora J."/>
            <person name="Crous P."/>
            <person name="Grigoriev I."/>
        </authorList>
    </citation>
    <scope>NUCLEOTIDE SEQUENCE</scope>
    <source>
        <strain evidence="2">CBS 109.77</strain>
    </source>
</reference>
<name>A0A6A6X0G2_9PLEO</name>
<feature type="compositionally biased region" description="Acidic residues" evidence="1">
    <location>
        <begin position="221"/>
        <end position="232"/>
    </location>
</feature>
<dbReference type="EMBL" id="MU002109">
    <property type="protein sequence ID" value="KAF2789846.1"/>
    <property type="molecule type" value="Genomic_DNA"/>
</dbReference>
<evidence type="ECO:0000313" key="2">
    <source>
        <dbReference type="EMBL" id="KAF2789846.1"/>
    </source>
</evidence>
<dbReference type="AlphaFoldDB" id="A0A6A6X0G2"/>